<proteinExistence type="predicted"/>
<dbReference type="InterPro" id="IPR036779">
    <property type="entry name" value="LysM_dom_sf"/>
</dbReference>
<comment type="caution">
    <text evidence="4">The sequence shown here is derived from an EMBL/GenBank/DDBJ whole genome shotgun (WGS) entry which is preliminary data.</text>
</comment>
<keyword evidence="5" id="KW-1185">Reference proteome</keyword>
<dbReference type="Gene3D" id="3.10.350.10">
    <property type="entry name" value="LysM domain"/>
    <property type="match status" value="1"/>
</dbReference>
<evidence type="ECO:0000256" key="2">
    <source>
        <dbReference type="SAM" id="Phobius"/>
    </source>
</evidence>
<dbReference type="Proteomes" id="UP000541558">
    <property type="component" value="Unassembled WGS sequence"/>
</dbReference>
<organism evidence="4 5">
    <name type="scientific">Ephemerocybe angulata</name>
    <dbReference type="NCBI Taxonomy" id="980116"/>
    <lineage>
        <taxon>Eukaryota</taxon>
        <taxon>Fungi</taxon>
        <taxon>Dikarya</taxon>
        <taxon>Basidiomycota</taxon>
        <taxon>Agaricomycotina</taxon>
        <taxon>Agaricomycetes</taxon>
        <taxon>Agaricomycetidae</taxon>
        <taxon>Agaricales</taxon>
        <taxon>Agaricineae</taxon>
        <taxon>Psathyrellaceae</taxon>
        <taxon>Ephemerocybe</taxon>
    </lineage>
</organism>
<keyword evidence="2" id="KW-0812">Transmembrane</keyword>
<dbReference type="OrthoDB" id="2107166at2759"/>
<feature type="domain" description="LysM" evidence="3">
    <location>
        <begin position="144"/>
        <end position="188"/>
    </location>
</feature>
<protein>
    <recommendedName>
        <fullName evidence="3">LysM domain-containing protein</fullName>
    </recommendedName>
</protein>
<dbReference type="EMBL" id="JAACJK010000110">
    <property type="protein sequence ID" value="KAF5332650.1"/>
    <property type="molecule type" value="Genomic_DNA"/>
</dbReference>
<name>A0A8H5FD33_9AGAR</name>
<evidence type="ECO:0000256" key="1">
    <source>
        <dbReference type="SAM" id="MobiDB-lite"/>
    </source>
</evidence>
<feature type="transmembrane region" description="Helical" evidence="2">
    <location>
        <begin position="109"/>
        <end position="128"/>
    </location>
</feature>
<dbReference type="PROSITE" id="PS51782">
    <property type="entry name" value="LYSM"/>
    <property type="match status" value="1"/>
</dbReference>
<accession>A0A8H5FD33</accession>
<dbReference type="CDD" id="cd00118">
    <property type="entry name" value="LysM"/>
    <property type="match status" value="1"/>
</dbReference>
<dbReference type="InterPro" id="IPR018392">
    <property type="entry name" value="LysM"/>
</dbReference>
<gene>
    <name evidence="4" type="ORF">D9611_005205</name>
</gene>
<evidence type="ECO:0000259" key="3">
    <source>
        <dbReference type="PROSITE" id="PS51782"/>
    </source>
</evidence>
<sequence>MGPWTQFDEDDYRLPEGMKRIGYDADEGRYYFRDSDGSIWRGAEGAQFGELTKVSEAPTSVTAQESENDDLEATPRTSRQGGYQLLSADPNVPLAHSRHPMDVNPYRTLFPFFLIIAVVLLLVWRLILSPAMFPGPSQCPEGTALYYVQPGDSCWAVAKMHGISLEKLQQLNPKVQCDPLIPGTSFCLPPLKSPFTSMKGH</sequence>
<dbReference type="SMART" id="SM00257">
    <property type="entry name" value="LysM"/>
    <property type="match status" value="1"/>
</dbReference>
<dbReference type="AlphaFoldDB" id="A0A8H5FD33"/>
<feature type="region of interest" description="Disordered" evidence="1">
    <location>
        <begin position="57"/>
        <end position="82"/>
    </location>
</feature>
<keyword evidence="2" id="KW-0472">Membrane</keyword>
<reference evidence="4 5" key="1">
    <citation type="journal article" date="2020" name="ISME J.">
        <title>Uncovering the hidden diversity of litter-decomposition mechanisms in mushroom-forming fungi.</title>
        <authorList>
            <person name="Floudas D."/>
            <person name="Bentzer J."/>
            <person name="Ahren D."/>
            <person name="Johansson T."/>
            <person name="Persson P."/>
            <person name="Tunlid A."/>
        </authorList>
    </citation>
    <scope>NUCLEOTIDE SEQUENCE [LARGE SCALE GENOMIC DNA]</scope>
    <source>
        <strain evidence="4 5">CBS 175.51</strain>
    </source>
</reference>
<dbReference type="SUPFAM" id="SSF54106">
    <property type="entry name" value="LysM domain"/>
    <property type="match status" value="1"/>
</dbReference>
<dbReference type="Pfam" id="PF01476">
    <property type="entry name" value="LysM"/>
    <property type="match status" value="1"/>
</dbReference>
<keyword evidence="2" id="KW-1133">Transmembrane helix</keyword>
<evidence type="ECO:0000313" key="5">
    <source>
        <dbReference type="Proteomes" id="UP000541558"/>
    </source>
</evidence>
<evidence type="ECO:0000313" key="4">
    <source>
        <dbReference type="EMBL" id="KAF5332650.1"/>
    </source>
</evidence>